<evidence type="ECO:0000256" key="10">
    <source>
        <dbReference type="ARBA" id="ARBA00022884"/>
    </source>
</evidence>
<feature type="domain" description="tRNA nucleotidyltransferase/poly(A) polymerase RNA and SrmB- binding" evidence="13">
    <location>
        <begin position="149"/>
        <end position="210"/>
    </location>
</feature>
<dbReference type="GO" id="GO:0004810">
    <property type="term" value="F:CCA tRNA nucleotidyltransferase activity"/>
    <property type="evidence" value="ECO:0007669"/>
    <property type="project" value="UniProtKB-UniRule"/>
</dbReference>
<evidence type="ECO:0000256" key="9">
    <source>
        <dbReference type="ARBA" id="ARBA00022842"/>
    </source>
</evidence>
<dbReference type="EMBL" id="LR812090">
    <property type="protein sequence ID" value="CAB9492917.1"/>
    <property type="molecule type" value="Genomic_DNA"/>
</dbReference>
<evidence type="ECO:0000256" key="6">
    <source>
        <dbReference type="ARBA" id="ARBA00022741"/>
    </source>
</evidence>
<dbReference type="SUPFAM" id="SSF81891">
    <property type="entry name" value="Poly A polymerase C-terminal region-like"/>
    <property type="match status" value="1"/>
</dbReference>
<dbReference type="PANTHER" id="PTHR47545">
    <property type="entry name" value="MULTIFUNCTIONAL CCA PROTEIN"/>
    <property type="match status" value="1"/>
</dbReference>
<dbReference type="SUPFAM" id="SSF81301">
    <property type="entry name" value="Nucleotidyltransferase"/>
    <property type="match status" value="1"/>
</dbReference>
<accession>A0A6T9XVY9</accession>
<dbReference type="AlphaFoldDB" id="A0A6T9XVY9"/>
<dbReference type="GO" id="GO:0000049">
    <property type="term" value="F:tRNA binding"/>
    <property type="evidence" value="ECO:0007669"/>
    <property type="project" value="UniProtKB-UniRule"/>
</dbReference>
<keyword evidence="5 11" id="KW-0479">Metal-binding</keyword>
<dbReference type="RefSeq" id="WP_179982546.1">
    <property type="nucleotide sequence ID" value="NZ_CP147978.1"/>
</dbReference>
<comment type="catalytic activity">
    <reaction evidence="11">
        <text>a tRNA precursor + 2 CTP + ATP = a tRNA with a 3' CCA end + 3 diphosphate</text>
        <dbReference type="Rhea" id="RHEA:14433"/>
        <dbReference type="Rhea" id="RHEA-COMP:10465"/>
        <dbReference type="Rhea" id="RHEA-COMP:10468"/>
        <dbReference type="ChEBI" id="CHEBI:30616"/>
        <dbReference type="ChEBI" id="CHEBI:33019"/>
        <dbReference type="ChEBI" id="CHEBI:37563"/>
        <dbReference type="ChEBI" id="CHEBI:74896"/>
        <dbReference type="ChEBI" id="CHEBI:83071"/>
        <dbReference type="EC" id="2.7.7.72"/>
    </reaction>
</comment>
<feature type="binding site" evidence="11">
    <location>
        <position position="137"/>
    </location>
    <ligand>
        <name>CTP</name>
        <dbReference type="ChEBI" id="CHEBI:37563"/>
    </ligand>
</feature>
<comment type="miscellaneous">
    <text evidence="11">A single active site specifically recognizes both ATP and CTP and is responsible for their addition.</text>
</comment>
<feature type="binding site" evidence="11">
    <location>
        <position position="8"/>
    </location>
    <ligand>
        <name>CTP</name>
        <dbReference type="ChEBI" id="CHEBI:37563"/>
    </ligand>
</feature>
<keyword evidence="8 11" id="KW-0067">ATP-binding</keyword>
<feature type="domain" description="Poly A polymerase head" evidence="12">
    <location>
        <begin position="3"/>
        <end position="122"/>
    </location>
</feature>
<dbReference type="Pfam" id="PF12627">
    <property type="entry name" value="PolyA_pol_RNAbd"/>
    <property type="match status" value="1"/>
</dbReference>
<evidence type="ECO:0000256" key="11">
    <source>
        <dbReference type="HAMAP-Rule" id="MF_01262"/>
    </source>
</evidence>
<keyword evidence="9 11" id="KW-0460">Magnesium</keyword>
<dbReference type="Proteomes" id="UP000509458">
    <property type="component" value="Chromosome"/>
</dbReference>
<name>A0A6T9XVY9_ALTMA</name>
<dbReference type="GO" id="GO:0042245">
    <property type="term" value="P:RNA repair"/>
    <property type="evidence" value="ECO:0007669"/>
    <property type="project" value="UniProtKB-KW"/>
</dbReference>
<dbReference type="Gene3D" id="1.10.3090.10">
    <property type="entry name" value="cca-adding enzyme, domain 2"/>
    <property type="match status" value="1"/>
</dbReference>
<feature type="binding site" evidence="11">
    <location>
        <position position="11"/>
    </location>
    <ligand>
        <name>CTP</name>
        <dbReference type="ChEBI" id="CHEBI:37563"/>
    </ligand>
</feature>
<feature type="binding site" evidence="11">
    <location>
        <position position="91"/>
    </location>
    <ligand>
        <name>ATP</name>
        <dbReference type="ChEBI" id="CHEBI:30616"/>
    </ligand>
</feature>
<evidence type="ECO:0000256" key="7">
    <source>
        <dbReference type="ARBA" id="ARBA00022800"/>
    </source>
</evidence>
<feature type="binding site" evidence="11">
    <location>
        <position position="11"/>
    </location>
    <ligand>
        <name>ATP</name>
        <dbReference type="ChEBI" id="CHEBI:30616"/>
    </ligand>
</feature>
<comment type="cofactor">
    <cofactor evidence="1 11">
        <name>Mg(2+)</name>
        <dbReference type="ChEBI" id="CHEBI:18420"/>
    </cofactor>
</comment>
<comment type="similarity">
    <text evidence="11">Belongs to the tRNA nucleotidyltransferase/poly(A) polymerase family. Bacterial CCA-adding enzyme type 2 subfamily.</text>
</comment>
<keyword evidence="7 11" id="KW-0692">RNA repair</keyword>
<dbReference type="EC" id="2.7.7.72" evidence="11"/>
<dbReference type="Pfam" id="PF01743">
    <property type="entry name" value="PolyA_pol"/>
    <property type="match status" value="1"/>
</dbReference>
<dbReference type="InterPro" id="IPR043519">
    <property type="entry name" value="NT_sf"/>
</dbReference>
<reference evidence="14 15" key="1">
    <citation type="submission" date="2020-06" db="EMBL/GenBank/DDBJ databases">
        <authorList>
            <person name="Duchaud E."/>
        </authorList>
    </citation>
    <scope>NUCLEOTIDE SEQUENCE [LARGE SCALE GENOMIC DNA]</scope>
    <source>
        <strain evidence="14">Alteromonas fortis</strain>
    </source>
</reference>
<feature type="binding site" evidence="11">
    <location>
        <position position="8"/>
    </location>
    <ligand>
        <name>ATP</name>
        <dbReference type="ChEBI" id="CHEBI:30616"/>
    </ligand>
</feature>
<comment type="function">
    <text evidence="11">Catalyzes the addition and repair of the essential 3'-terminal CCA sequence in tRNAs without using a nucleic acid template. Adds these three nucleotides in the order of C, C, and A to the tRNA nucleotide-73, using CTP and ATP as substrates and producing inorganic pyrophosphate. tRNA 3'-terminal CCA addition is required both for tRNA processing and repair. Also involved in tRNA surveillance by mediating tandem CCA addition to generate a CCACCA at the 3' terminus of unstable tRNAs. While stable tRNAs receive only 3'-terminal CCA, unstable tRNAs are marked with CCACCA and rapidly degraded.</text>
</comment>
<keyword evidence="10 11" id="KW-0694">RNA-binding</keyword>
<dbReference type="HAMAP" id="MF_01262">
    <property type="entry name" value="CCA_bact_type2"/>
    <property type="match status" value="1"/>
</dbReference>
<evidence type="ECO:0000256" key="2">
    <source>
        <dbReference type="ARBA" id="ARBA00022679"/>
    </source>
</evidence>
<sequence>MQVYLVGGAVRDALLNRKVVERDYVVVGATPEEMLSQGFTQVGKDFPVFLHPKTQEEYALARTERKSGKGYTGFVCDASSSVTLEEDLLRRDLTVNAIAQDNYGKLIDPYGGKKDLENRVLRHVSEAFSEDPLRVFRVARFATRYAYLGFTIATETMALMQSMAQSGELSTLSAERVWQETKRSLLEKTPHVFFTVLNQAHGLNDWFTELESNLDTALATLKTAVDLEKAKNESFVKDTGSETPLPDSSNSETARLITRFTALLSHLGEEDAKHLCSRLKVQNQVSEIVILACKFKDFLLTMQNSPADLLALFNGCDAWRREERFTLLLSAFAPYAHSKGVDWQEQQKRIENALAAAKQVNVQDIIATGVKGPEIKDALNQAKLSAIASINNQ</sequence>
<dbReference type="CDD" id="cd05398">
    <property type="entry name" value="NT_ClassII-CCAase"/>
    <property type="match status" value="1"/>
</dbReference>
<dbReference type="GO" id="GO:0005524">
    <property type="term" value="F:ATP binding"/>
    <property type="evidence" value="ECO:0007669"/>
    <property type="project" value="UniProtKB-UniRule"/>
</dbReference>
<organism evidence="14 15">
    <name type="scientific">Alteromonas macleodii</name>
    <name type="common">Pseudoalteromonas macleodii</name>
    <dbReference type="NCBI Taxonomy" id="28108"/>
    <lineage>
        <taxon>Bacteria</taxon>
        <taxon>Pseudomonadati</taxon>
        <taxon>Pseudomonadota</taxon>
        <taxon>Gammaproteobacteria</taxon>
        <taxon>Alteromonadales</taxon>
        <taxon>Alteromonadaceae</taxon>
        <taxon>Alteromonas/Salinimonas group</taxon>
        <taxon>Alteromonas</taxon>
    </lineage>
</organism>
<keyword evidence="2 11" id="KW-0808">Transferase</keyword>
<evidence type="ECO:0000259" key="12">
    <source>
        <dbReference type="Pfam" id="PF01743"/>
    </source>
</evidence>
<keyword evidence="4 11" id="KW-0548">Nucleotidyltransferase</keyword>
<dbReference type="Gene3D" id="3.30.460.10">
    <property type="entry name" value="Beta Polymerase, domain 2"/>
    <property type="match status" value="1"/>
</dbReference>
<feature type="binding site" evidence="11">
    <location>
        <position position="140"/>
    </location>
    <ligand>
        <name>CTP</name>
        <dbReference type="ChEBI" id="CHEBI:37563"/>
    </ligand>
</feature>
<evidence type="ECO:0000256" key="1">
    <source>
        <dbReference type="ARBA" id="ARBA00001946"/>
    </source>
</evidence>
<keyword evidence="3 11" id="KW-0819">tRNA processing</keyword>
<evidence type="ECO:0000256" key="3">
    <source>
        <dbReference type="ARBA" id="ARBA00022694"/>
    </source>
</evidence>
<proteinExistence type="inferred from homology"/>
<dbReference type="GO" id="GO:0000287">
    <property type="term" value="F:magnesium ion binding"/>
    <property type="evidence" value="ECO:0007669"/>
    <property type="project" value="UniProtKB-UniRule"/>
</dbReference>
<protein>
    <recommendedName>
        <fullName evidence="11">CCA-adding enzyme</fullName>
        <ecNumber evidence="11">2.7.7.72</ecNumber>
    </recommendedName>
    <alternativeName>
        <fullName evidence="11">CCA tRNA nucleotidyltransferase</fullName>
    </alternativeName>
    <alternativeName>
        <fullName evidence="11">tRNA CCA-pyrophosphorylase</fullName>
    </alternativeName>
    <alternativeName>
        <fullName evidence="11">tRNA adenylyl-/cytidylyl- transferase</fullName>
    </alternativeName>
    <alternativeName>
        <fullName evidence="11">tRNA nucleotidyltransferase</fullName>
    </alternativeName>
    <alternativeName>
        <fullName evidence="11">tRNA-NT</fullName>
    </alternativeName>
</protein>
<dbReference type="InterPro" id="IPR002646">
    <property type="entry name" value="PolA_pol_head_dom"/>
</dbReference>
<evidence type="ECO:0000256" key="4">
    <source>
        <dbReference type="ARBA" id="ARBA00022695"/>
    </source>
</evidence>
<evidence type="ECO:0000256" key="8">
    <source>
        <dbReference type="ARBA" id="ARBA00022840"/>
    </source>
</evidence>
<dbReference type="PANTHER" id="PTHR47545:SF1">
    <property type="entry name" value="MULTIFUNCTIONAL CCA PROTEIN"/>
    <property type="match status" value="1"/>
</dbReference>
<dbReference type="GO" id="GO:0001680">
    <property type="term" value="P:tRNA 3'-terminal CCA addition"/>
    <property type="evidence" value="ECO:0007669"/>
    <property type="project" value="UniProtKB-UniRule"/>
</dbReference>
<dbReference type="PIRSF" id="PIRSF000813">
    <property type="entry name" value="CCA_bact"/>
    <property type="match status" value="1"/>
</dbReference>
<comment type="catalytic activity">
    <reaction evidence="11">
        <text>a tRNA with a 3' CCA end + 2 CTP + ATP = a tRNA with a 3' CCACCA end + 3 diphosphate</text>
        <dbReference type="Rhea" id="RHEA:76235"/>
        <dbReference type="Rhea" id="RHEA-COMP:10468"/>
        <dbReference type="Rhea" id="RHEA-COMP:18655"/>
        <dbReference type="ChEBI" id="CHEBI:30616"/>
        <dbReference type="ChEBI" id="CHEBI:33019"/>
        <dbReference type="ChEBI" id="CHEBI:37563"/>
        <dbReference type="ChEBI" id="CHEBI:83071"/>
        <dbReference type="ChEBI" id="CHEBI:195187"/>
    </reaction>
</comment>
<dbReference type="InterPro" id="IPR012006">
    <property type="entry name" value="CCA_bact"/>
</dbReference>
<evidence type="ECO:0000313" key="15">
    <source>
        <dbReference type="Proteomes" id="UP000509458"/>
    </source>
</evidence>
<evidence type="ECO:0000256" key="5">
    <source>
        <dbReference type="ARBA" id="ARBA00022723"/>
    </source>
</evidence>
<feature type="binding site" evidence="11">
    <location>
        <position position="21"/>
    </location>
    <ligand>
        <name>Mg(2+)</name>
        <dbReference type="ChEBI" id="CHEBI:18420"/>
    </ligand>
</feature>
<evidence type="ECO:0000313" key="14">
    <source>
        <dbReference type="EMBL" id="CAB9492917.1"/>
    </source>
</evidence>
<dbReference type="InterPro" id="IPR050124">
    <property type="entry name" value="tRNA_CCA-adding_enzyme"/>
</dbReference>
<dbReference type="InterPro" id="IPR032828">
    <property type="entry name" value="PolyA_RNA-bd"/>
</dbReference>
<feature type="binding site" evidence="11">
    <location>
        <position position="23"/>
    </location>
    <ligand>
        <name>Mg(2+)</name>
        <dbReference type="ChEBI" id="CHEBI:18420"/>
    </ligand>
</feature>
<evidence type="ECO:0000259" key="13">
    <source>
        <dbReference type="Pfam" id="PF12627"/>
    </source>
</evidence>
<gene>
    <name evidence="11 14" type="primary">cca</name>
    <name evidence="14" type="ORF">ALFOR1_20376</name>
</gene>
<keyword evidence="6 11" id="KW-0547">Nucleotide-binding</keyword>
<feature type="binding site" evidence="11">
    <location>
        <position position="137"/>
    </location>
    <ligand>
        <name>ATP</name>
        <dbReference type="ChEBI" id="CHEBI:30616"/>
    </ligand>
</feature>
<feature type="binding site" evidence="11">
    <location>
        <position position="91"/>
    </location>
    <ligand>
        <name>CTP</name>
        <dbReference type="ChEBI" id="CHEBI:37563"/>
    </ligand>
</feature>
<feature type="binding site" evidence="11">
    <location>
        <position position="140"/>
    </location>
    <ligand>
        <name>ATP</name>
        <dbReference type="ChEBI" id="CHEBI:30616"/>
    </ligand>
</feature>